<dbReference type="EMBL" id="JBEGDG010000002">
    <property type="protein sequence ID" value="MEQ6354023.1"/>
    <property type="molecule type" value="Genomic_DNA"/>
</dbReference>
<organism evidence="1 2">
    <name type="scientific">Lysinibacillus zambalensis</name>
    <dbReference type="NCBI Taxonomy" id="3160866"/>
    <lineage>
        <taxon>Bacteria</taxon>
        <taxon>Bacillati</taxon>
        <taxon>Bacillota</taxon>
        <taxon>Bacilli</taxon>
        <taxon>Bacillales</taxon>
        <taxon>Bacillaceae</taxon>
        <taxon>Lysinibacillus</taxon>
    </lineage>
</organism>
<evidence type="ECO:0000313" key="2">
    <source>
        <dbReference type="Proteomes" id="UP001478862"/>
    </source>
</evidence>
<protein>
    <submittedName>
        <fullName evidence="1">HD domain-containing protein</fullName>
    </submittedName>
</protein>
<dbReference type="RefSeq" id="WP_349658768.1">
    <property type="nucleotide sequence ID" value="NZ_JBEGDG010000002.1"/>
</dbReference>
<comment type="caution">
    <text evidence="1">The sequence shown here is derived from an EMBL/GenBank/DDBJ whole genome shotgun (WGS) entry which is preliminary data.</text>
</comment>
<gene>
    <name evidence="1" type="ORF">ABNX05_05285</name>
</gene>
<evidence type="ECO:0000313" key="1">
    <source>
        <dbReference type="EMBL" id="MEQ6354023.1"/>
    </source>
</evidence>
<dbReference type="Pfam" id="PF13328">
    <property type="entry name" value="HD_4"/>
    <property type="match status" value="1"/>
</dbReference>
<proteinExistence type="predicted"/>
<sequence>MLPDYVEIAHEIARKAHAGQVDKAGVDYIKHPETVASFVKSAEEKATAYLHDVLEDTKITANDLKNAGIPDNVIEAVQVLTKDRNTPYFDYLRQVKASPIARLVKLADLKHNSDRSRLLSITDKDLERLEKYKKATEFLEQ</sequence>
<dbReference type="Gene3D" id="1.10.3210.10">
    <property type="entry name" value="Hypothetical protein af1432"/>
    <property type="match status" value="1"/>
</dbReference>
<dbReference type="SUPFAM" id="SSF109604">
    <property type="entry name" value="HD-domain/PDEase-like"/>
    <property type="match status" value="1"/>
</dbReference>
<reference evidence="1 2" key="1">
    <citation type="submission" date="2024-06" db="EMBL/GenBank/DDBJ databases">
        <title>Lysinibacillus zambalefons sp. nov., a Novel Firmicute Isolated from the Poon Bato Zambales Hyperalkaline Spring.</title>
        <authorList>
            <person name="Aja J.A."/>
            <person name="Lazaro J.E.H."/>
            <person name="Llorin L.D."/>
            <person name="Lim K.R."/>
            <person name="Teodosio J."/>
            <person name="Dalisay D.S."/>
        </authorList>
    </citation>
    <scope>NUCLEOTIDE SEQUENCE [LARGE SCALE GENOMIC DNA]</scope>
    <source>
        <strain evidence="1 2">M3</strain>
    </source>
</reference>
<name>A0ABV1MND7_9BACI</name>
<accession>A0ABV1MND7</accession>
<keyword evidence="2" id="KW-1185">Reference proteome</keyword>
<dbReference type="Proteomes" id="UP001478862">
    <property type="component" value="Unassembled WGS sequence"/>
</dbReference>